<keyword evidence="2" id="KW-1185">Reference proteome</keyword>
<dbReference type="EMBL" id="SJCY01000003">
    <property type="protein sequence ID" value="TDG36662.1"/>
    <property type="molecule type" value="Genomic_DNA"/>
</dbReference>
<dbReference type="PANTHER" id="PTHR34322:SF2">
    <property type="entry name" value="TRANSPOSASE IS200-LIKE DOMAIN-CONTAINING PROTEIN"/>
    <property type="match status" value="1"/>
</dbReference>
<name>A0A4R5MLY9_9SPHI</name>
<dbReference type="InterPro" id="IPR036515">
    <property type="entry name" value="Transposase_17_sf"/>
</dbReference>
<dbReference type="PANTHER" id="PTHR34322">
    <property type="entry name" value="TRANSPOSASE, Y1_TNP DOMAIN-CONTAINING"/>
    <property type="match status" value="1"/>
</dbReference>
<proteinExistence type="predicted"/>
<protein>
    <recommendedName>
        <fullName evidence="3">Transposase IS200-like domain-containing protein</fullName>
    </recommendedName>
</protein>
<reference evidence="1 2" key="1">
    <citation type="submission" date="2019-02" db="EMBL/GenBank/DDBJ databases">
        <title>Pedobacter sp. nov., a novel speices isolated from soil of pinguins habitat in Antarcitica.</title>
        <authorList>
            <person name="He R.-H."/>
        </authorList>
    </citation>
    <scope>NUCLEOTIDE SEQUENCE [LARGE SCALE GENOMIC DNA]</scope>
    <source>
        <strain evidence="1 2">E01020</strain>
    </source>
</reference>
<evidence type="ECO:0000313" key="1">
    <source>
        <dbReference type="EMBL" id="TDG36662.1"/>
    </source>
</evidence>
<dbReference type="GO" id="GO:0003677">
    <property type="term" value="F:DNA binding"/>
    <property type="evidence" value="ECO:0007669"/>
    <property type="project" value="InterPro"/>
</dbReference>
<evidence type="ECO:0008006" key="3">
    <source>
        <dbReference type="Google" id="ProtNLM"/>
    </source>
</evidence>
<dbReference type="AlphaFoldDB" id="A0A4R5MLY9"/>
<dbReference type="RefSeq" id="WP_133261610.1">
    <property type="nucleotide sequence ID" value="NZ_SJCY01000003.1"/>
</dbReference>
<evidence type="ECO:0000313" key="2">
    <source>
        <dbReference type="Proteomes" id="UP000295668"/>
    </source>
</evidence>
<organism evidence="1 2">
    <name type="scientific">Pedobacter changchengzhani</name>
    <dbReference type="NCBI Taxonomy" id="2529274"/>
    <lineage>
        <taxon>Bacteria</taxon>
        <taxon>Pseudomonadati</taxon>
        <taxon>Bacteroidota</taxon>
        <taxon>Sphingobacteriia</taxon>
        <taxon>Sphingobacteriales</taxon>
        <taxon>Sphingobacteriaceae</taxon>
        <taxon>Pedobacter</taxon>
    </lineage>
</organism>
<dbReference type="Proteomes" id="UP000295668">
    <property type="component" value="Unassembled WGS sequence"/>
</dbReference>
<dbReference type="GO" id="GO:0006313">
    <property type="term" value="P:DNA transposition"/>
    <property type="evidence" value="ECO:0007669"/>
    <property type="project" value="InterPro"/>
</dbReference>
<comment type="caution">
    <text evidence="1">The sequence shown here is derived from an EMBL/GenBank/DDBJ whole genome shotgun (WGS) entry which is preliminary data.</text>
</comment>
<dbReference type="Gene3D" id="3.30.70.1290">
    <property type="entry name" value="Transposase IS200-like"/>
    <property type="match status" value="1"/>
</dbReference>
<dbReference type="OrthoDB" id="9788881at2"/>
<dbReference type="SUPFAM" id="SSF143422">
    <property type="entry name" value="Transposase IS200-like"/>
    <property type="match status" value="1"/>
</dbReference>
<accession>A0A4R5MLY9</accession>
<gene>
    <name evidence="1" type="ORF">EZJ43_05095</name>
</gene>
<dbReference type="GO" id="GO:0004803">
    <property type="term" value="F:transposase activity"/>
    <property type="evidence" value="ECO:0007669"/>
    <property type="project" value="InterPro"/>
</dbReference>
<sequence length="219" mass="26034">MPVNEKYIQDFAENEFMHIICKSVTGSLLFQNDHNKSYFLKKYAQYSFGYMDTYCYILIQNHVHLLVKCVSEHSLTLNLKSIGTDHLKTHQKKYLDKEISFSEALEFQMKDFFISYAMAFNKETSRSGSLFINPFRRIRIQNDLHLQQTIIYIHANAIKHGLCKNIEDVEWSSYKPLLSIKKTKLKREELMEYFGGRDNFIAMHKTQIDYFYLNSFEID</sequence>